<name>A0ABS9M891_9FIRM</name>
<dbReference type="EMBL" id="JAKNJB010000010">
    <property type="protein sequence ID" value="MCG4527011.1"/>
    <property type="molecule type" value="Genomic_DNA"/>
</dbReference>
<evidence type="ECO:0000313" key="2">
    <source>
        <dbReference type="Proteomes" id="UP001200313"/>
    </source>
</evidence>
<comment type="caution">
    <text evidence="1">The sequence shown here is derived from an EMBL/GenBank/DDBJ whole genome shotgun (WGS) entry which is preliminary data.</text>
</comment>
<proteinExistence type="predicted"/>
<sequence>MTQADLYISEKQARIFARAIYKNVSAYIQTHQKEYEQFLLEQKGVDEYEENQSTYRPKRV</sequence>
<accession>A0ABS9M891</accession>
<keyword evidence="2" id="KW-1185">Reference proteome</keyword>
<protein>
    <submittedName>
        <fullName evidence="1">OTU family ubiquitin thioesterase</fullName>
    </submittedName>
</protein>
<evidence type="ECO:0000313" key="1">
    <source>
        <dbReference type="EMBL" id="MCG4527011.1"/>
    </source>
</evidence>
<dbReference type="Proteomes" id="UP001200313">
    <property type="component" value="Unassembled WGS sequence"/>
</dbReference>
<gene>
    <name evidence="1" type="ORF">L0P79_07950</name>
</gene>
<dbReference type="RefSeq" id="WP_238073835.1">
    <property type="nucleotide sequence ID" value="NZ_JAKNJB010000010.1"/>
</dbReference>
<organism evidence="1 2">
    <name type="scientific">Intestinimonas massiliensis</name>
    <name type="common">ex Afouda et al. 2020</name>
    <dbReference type="NCBI Taxonomy" id="1673721"/>
    <lineage>
        <taxon>Bacteria</taxon>
        <taxon>Bacillati</taxon>
        <taxon>Bacillota</taxon>
        <taxon>Clostridia</taxon>
        <taxon>Eubacteriales</taxon>
        <taxon>Intestinimonas</taxon>
    </lineage>
</organism>
<reference evidence="1 2" key="1">
    <citation type="submission" date="2022-01" db="EMBL/GenBank/DDBJ databases">
        <title>Collection of gut derived symbiotic bacterial strains cultured from healthy donors.</title>
        <authorList>
            <person name="Lin H."/>
            <person name="Kohout C."/>
            <person name="Waligurski E."/>
            <person name="Pamer E.G."/>
        </authorList>
    </citation>
    <scope>NUCLEOTIDE SEQUENCE [LARGE SCALE GENOMIC DNA]</scope>
    <source>
        <strain evidence="1 2">DFI.3.7</strain>
    </source>
</reference>